<gene>
    <name evidence="7" type="ORF">Moror_7166</name>
</gene>
<evidence type="ECO:0000256" key="6">
    <source>
        <dbReference type="SAM" id="MobiDB-lite"/>
    </source>
</evidence>
<proteinExistence type="predicted"/>
<dbReference type="Pfam" id="PF20168">
    <property type="entry name" value="PDS5"/>
    <property type="match status" value="1"/>
</dbReference>
<feature type="compositionally biased region" description="Acidic residues" evidence="6">
    <location>
        <begin position="1197"/>
        <end position="1209"/>
    </location>
</feature>
<dbReference type="GO" id="GO:0051301">
    <property type="term" value="P:cell division"/>
    <property type="evidence" value="ECO:0007669"/>
    <property type="project" value="UniProtKB-KW"/>
</dbReference>
<protein>
    <submittedName>
        <fullName evidence="7">Cohesin-associated protein pds5</fullName>
    </submittedName>
</protein>
<sequence length="1252" mass="140740">MPSTRQRASEGHRPSPDKTRLSFREKLVQKGSSTDALLKKLKALHTELAEMDQELVDVTSLSNVKKDLITHHILHHKDRGVRAYAACCLADILRLYAPDAPFTQPELRDIFQFFFRQLSTGMKSGPESAYYDQYFHLLESLSTVKSVVLVCDLPNADEVMTDIFKDFFALVRSNFAKKIELFMADILVAIIDEAQTIPENLLDLILAQFMDKDAKIEQPAYRLAVQVCNETSDKLQRHVSLYFSEILLSHTEDETEAAEDKNIRSAHELIKRLHASCPGLLHSVIPQLEEELQMSSPHLRGLAVQALGDMFGDKNGGELWKNFPSTWQAWLSRGNDKSTVVRLKFVESSKGLYSSTSVEMREALENLLNVKLLDPEEKVRAAVCKLYSELDYETAAHHVSMKQLEAVIARVADRKVVVRHEAAMSIAKLYNLAQPEIENNDPIAVEKFSWIPGKLIGMVNLTECRPVIERAFAEHILPLPSPSGKNSTSPEVDEVAWTNRLLGTICYVPEKLLQQGFLHLTGLRSVYGGIIDENEELITKRLRGIIQVISAQFPDPIKTSEDLNTFAKNNDKRLYKLLKTACSVDTDLKSLIKATSEFSKRIDTGLLPTFKTFLYKASLRAINTSSVPTLLKAIQHPYQNQNRRSTNARTKSVQAAEHAKLILQWISKFCPALYKPHVERLVEVVKDEGEAEGEGGVVEAGLQALAAVVRVDPTLAPHEKETIARTRELALSGSWRHAKFATRFLAFCEDEENEGVCGALAEEIAESLDLADESRLVAHVTALDQLVQFAPNAFESKSDVITKFLLKKLLMVPNPSPDDDMDDGEEWCEDAVLPDLTRAKVTALKVFRHRSLSHKDKPNALELSTPVLKMLAMLLDQEGTLATDADQDRKVLSRMRLQAAVSLVHLSTVERYADALVPKFLKLTLIIQDACFEVRLGFVQKLVNLMALHRLPDRFYVIPFLTAHDPEEEVKRYAMTYVTSQLRRVSPTMRVKYFDMIFIRLLHLLAHHPDYPEVITKNTLSDISLYIVFYVDLVANQDTVSLLYHLAMKGKTVQDAEGDPYSENLYVLCEIAQELLKARAHQKGWNVTSYPGKVKLPSDILRPLPSAEVVNKVVKTTYLPEEAGPWVKELVEPQKEKRERKAPKRRAPAATSNGQAKRSRKRKRRSAMSDDDGEEDAVSSDVDVEMADVRTSSPEPDGQEEEPSGDEEELGRGARGRAKAKAKRKAQTKTKVQKAKEKAKDDSPPLSPLSDE</sequence>
<dbReference type="GO" id="GO:0006281">
    <property type="term" value="P:DNA repair"/>
    <property type="evidence" value="ECO:0007669"/>
    <property type="project" value="TreeGrafter"/>
</dbReference>
<dbReference type="OrthoDB" id="200660at2759"/>
<feature type="compositionally biased region" description="Basic residues" evidence="6">
    <location>
        <begin position="1214"/>
        <end position="1233"/>
    </location>
</feature>
<dbReference type="PANTHER" id="PTHR12663">
    <property type="entry name" value="ANDROGEN INDUCED INHIBITOR OF PROLIFERATION AS3 / PDS5-RELATED"/>
    <property type="match status" value="1"/>
</dbReference>
<accession>V2XUZ7</accession>
<evidence type="ECO:0000256" key="3">
    <source>
        <dbReference type="ARBA" id="ARBA00022776"/>
    </source>
</evidence>
<name>V2XUZ7_MONRO</name>
<dbReference type="InterPro" id="IPR016024">
    <property type="entry name" value="ARM-type_fold"/>
</dbReference>
<comment type="caution">
    <text evidence="7">The sequence shown here is derived from an EMBL/GenBank/DDBJ whole genome shotgun (WGS) entry which is preliminary data.</text>
</comment>
<dbReference type="AlphaFoldDB" id="V2XUZ7"/>
<feature type="region of interest" description="Disordered" evidence="6">
    <location>
        <begin position="1130"/>
        <end position="1252"/>
    </location>
</feature>
<dbReference type="Proteomes" id="UP000017559">
    <property type="component" value="Unassembled WGS sequence"/>
</dbReference>
<dbReference type="KEGG" id="mrr:Moror_7166"/>
<dbReference type="CDD" id="cd19953">
    <property type="entry name" value="PDS5"/>
    <property type="match status" value="1"/>
</dbReference>
<keyword evidence="2" id="KW-0132">Cell division</keyword>
<feature type="compositionally biased region" description="Acidic residues" evidence="6">
    <location>
        <begin position="1169"/>
        <end position="1186"/>
    </location>
</feature>
<feature type="compositionally biased region" description="Basic and acidic residues" evidence="6">
    <location>
        <begin position="1234"/>
        <end position="1243"/>
    </location>
</feature>
<evidence type="ECO:0000256" key="5">
    <source>
        <dbReference type="ARBA" id="ARBA00023306"/>
    </source>
</evidence>
<dbReference type="PANTHER" id="PTHR12663:SF0">
    <property type="entry name" value="PRECOCIOUS DISSOCIATION OF SISTERS 5, ISOFORM A"/>
    <property type="match status" value="1"/>
</dbReference>
<feature type="compositionally biased region" description="Basic and acidic residues" evidence="6">
    <location>
        <begin position="1130"/>
        <end position="1139"/>
    </location>
</feature>
<dbReference type="InterPro" id="IPR011989">
    <property type="entry name" value="ARM-like"/>
</dbReference>
<keyword evidence="5" id="KW-0131">Cell cycle</keyword>
<dbReference type="GO" id="GO:0005634">
    <property type="term" value="C:nucleus"/>
    <property type="evidence" value="ECO:0007669"/>
    <property type="project" value="UniProtKB-SubCell"/>
</dbReference>
<evidence type="ECO:0000313" key="8">
    <source>
        <dbReference type="Proteomes" id="UP000017559"/>
    </source>
</evidence>
<dbReference type="GO" id="GO:0007064">
    <property type="term" value="P:mitotic sister chromatid cohesion"/>
    <property type="evidence" value="ECO:0007669"/>
    <property type="project" value="InterPro"/>
</dbReference>
<dbReference type="Gene3D" id="1.25.10.10">
    <property type="entry name" value="Leucine-rich Repeat Variant"/>
    <property type="match status" value="1"/>
</dbReference>
<organism evidence="7 8">
    <name type="scientific">Moniliophthora roreri (strain MCA 2997)</name>
    <name type="common">Cocoa frosty pod rot fungus</name>
    <name type="synonym">Crinipellis roreri</name>
    <dbReference type="NCBI Taxonomy" id="1381753"/>
    <lineage>
        <taxon>Eukaryota</taxon>
        <taxon>Fungi</taxon>
        <taxon>Dikarya</taxon>
        <taxon>Basidiomycota</taxon>
        <taxon>Agaricomycotina</taxon>
        <taxon>Agaricomycetes</taxon>
        <taxon>Agaricomycetidae</taxon>
        <taxon>Agaricales</taxon>
        <taxon>Marasmiineae</taxon>
        <taxon>Marasmiaceae</taxon>
        <taxon>Moniliophthora</taxon>
    </lineage>
</organism>
<dbReference type="HOGENOM" id="CLU_002562_1_0_1"/>
<keyword evidence="8" id="KW-1185">Reference proteome</keyword>
<dbReference type="GO" id="GO:0000785">
    <property type="term" value="C:chromatin"/>
    <property type="evidence" value="ECO:0007669"/>
    <property type="project" value="TreeGrafter"/>
</dbReference>
<dbReference type="EMBL" id="AWSO01000050">
    <property type="protein sequence ID" value="ESK96380.1"/>
    <property type="molecule type" value="Genomic_DNA"/>
</dbReference>
<keyword evidence="4" id="KW-0539">Nucleus</keyword>
<feature type="region of interest" description="Disordered" evidence="6">
    <location>
        <begin position="1"/>
        <end position="22"/>
    </location>
</feature>
<evidence type="ECO:0000256" key="4">
    <source>
        <dbReference type="ARBA" id="ARBA00023242"/>
    </source>
</evidence>
<dbReference type="STRING" id="1381753.V2XUZ7"/>
<dbReference type="SUPFAM" id="SSF48371">
    <property type="entry name" value="ARM repeat"/>
    <property type="match status" value="1"/>
</dbReference>
<evidence type="ECO:0000313" key="7">
    <source>
        <dbReference type="EMBL" id="ESK96380.1"/>
    </source>
</evidence>
<evidence type="ECO:0000256" key="1">
    <source>
        <dbReference type="ARBA" id="ARBA00004123"/>
    </source>
</evidence>
<dbReference type="InterPro" id="IPR039776">
    <property type="entry name" value="Pds5"/>
</dbReference>
<feature type="compositionally biased region" description="Basic residues" evidence="6">
    <location>
        <begin position="1157"/>
        <end position="1166"/>
    </location>
</feature>
<feature type="compositionally biased region" description="Basic and acidic residues" evidence="6">
    <location>
        <begin position="7"/>
        <end position="22"/>
    </location>
</feature>
<reference evidence="7 8" key="1">
    <citation type="journal article" date="2014" name="BMC Genomics">
        <title>Genome and secretome analysis of the hemibiotrophic fungal pathogen, Moniliophthora roreri, which causes frosty pod rot disease of cacao: mechanisms of the biotrophic and necrotrophic phases.</title>
        <authorList>
            <person name="Meinhardt L.W."/>
            <person name="Costa G.G.L."/>
            <person name="Thomazella D.P.T."/>
            <person name="Teixeira P.J.P.L."/>
            <person name="Carazzolle M.F."/>
            <person name="Schuster S.C."/>
            <person name="Carlson J.E."/>
            <person name="Guiltinan M.J."/>
            <person name="Mieczkowski P."/>
            <person name="Farmer A."/>
            <person name="Ramaraj T."/>
            <person name="Crozier J."/>
            <person name="Davis R.E."/>
            <person name="Shao J."/>
            <person name="Melnick R.L."/>
            <person name="Pereira G.A.G."/>
            <person name="Bailey B.A."/>
        </authorList>
    </citation>
    <scope>NUCLEOTIDE SEQUENCE [LARGE SCALE GENOMIC DNA]</scope>
    <source>
        <strain evidence="7 8">MCA 2997</strain>
    </source>
</reference>
<keyword evidence="3" id="KW-0498">Mitosis</keyword>
<evidence type="ECO:0000256" key="2">
    <source>
        <dbReference type="ARBA" id="ARBA00022618"/>
    </source>
</evidence>
<comment type="subcellular location">
    <subcellularLocation>
        <location evidence="1">Nucleus</location>
    </subcellularLocation>
</comment>